<accession>A8GLN5</accession>
<dbReference type="Pfam" id="PF04448">
    <property type="entry name" value="DUF551"/>
    <property type="match status" value="1"/>
</dbReference>
<name>A8GLN5_SERP5</name>
<dbReference type="HOGENOM" id="CLU_841712_0_0_6"/>
<sequence>MASHCGGNSWHKAGAYCVGYSCDGAKLVRADEASTRADCVYDSGLQKELTMTQALTTTEELRHLASSDNTNELTRRLARECLASREAQPVGYLVPGFNRDFEWGYAYLFPQSGGGADIPVYLATPAAPGCWITCREQMPEPNKYVQVSNGVWVGIGMYNDADHLDDEEHWQDEHNEFIDLLHHPVTHWMPLPAAPEVTSITDKRQSMAEQMEMGARLTNHRFNVNGTNRAAMKSDIQQPNIEDLNATAPGLGKIPPMTAELANILGRPNFQCCHIAQALRAGGHEIPRKAEAEQAAVIYFMLGHYLEHGDKWSEKAEEELQRLVATGALK</sequence>
<reference evidence="2" key="1">
    <citation type="submission" date="2007-09" db="EMBL/GenBank/DDBJ databases">
        <title>Complete sequence of plasmid of Serratia proteamaculans 568.</title>
        <authorList>
            <consortium name="US DOE Joint Genome Institute"/>
            <person name="Copeland A."/>
            <person name="Lucas S."/>
            <person name="Lapidus A."/>
            <person name="Barry K."/>
            <person name="Glavina del Rio T."/>
            <person name="Dalin E."/>
            <person name="Tice H."/>
            <person name="Pitluck S."/>
            <person name="Chain P."/>
            <person name="Malfatti S."/>
            <person name="Shin M."/>
            <person name="Vergez L."/>
            <person name="Schmutz J."/>
            <person name="Larimer F."/>
            <person name="Land M."/>
            <person name="Hauser L."/>
            <person name="Kyrpides N."/>
            <person name="Kim E."/>
            <person name="Taghavi S."/>
            <person name="Newman L."/>
            <person name="Vangronsveld J."/>
            <person name="van der Lelie D."/>
            <person name="Richardson P."/>
        </authorList>
    </citation>
    <scope>NUCLEOTIDE SEQUENCE [LARGE SCALE GENOMIC DNA]</scope>
    <source>
        <strain evidence="2">568</strain>
        <plasmid evidence="2">pSPRO01</plasmid>
    </source>
</reference>
<keyword evidence="2" id="KW-0614">Plasmid</keyword>
<evidence type="ECO:0000313" key="2">
    <source>
        <dbReference type="EMBL" id="ABV44025.1"/>
    </source>
</evidence>
<dbReference type="EMBL" id="CP000827">
    <property type="protein sequence ID" value="ABV44025.1"/>
    <property type="molecule type" value="Genomic_DNA"/>
</dbReference>
<protein>
    <recommendedName>
        <fullName evidence="1">DUF551 domain-containing protein</fullName>
    </recommendedName>
</protein>
<organism evidence="2">
    <name type="scientific">Serratia proteamaculans (strain 568)</name>
    <dbReference type="NCBI Taxonomy" id="399741"/>
    <lineage>
        <taxon>Bacteria</taxon>
        <taxon>Pseudomonadati</taxon>
        <taxon>Pseudomonadota</taxon>
        <taxon>Gammaproteobacteria</taxon>
        <taxon>Enterobacterales</taxon>
        <taxon>Yersiniaceae</taxon>
        <taxon>Serratia</taxon>
    </lineage>
</organism>
<evidence type="ECO:0000259" key="1">
    <source>
        <dbReference type="Pfam" id="PF04448"/>
    </source>
</evidence>
<dbReference type="InterPro" id="IPR007539">
    <property type="entry name" value="DUF551"/>
</dbReference>
<gene>
    <name evidence="2" type="ordered locus">Spro_4933</name>
</gene>
<geneLocation type="plasmid" evidence="2">
    <name>pSPRO01</name>
</geneLocation>
<dbReference type="eggNOG" id="ENOG503329B">
    <property type="taxonomic scope" value="Bacteria"/>
</dbReference>
<feature type="domain" description="DUF551" evidence="1">
    <location>
        <begin position="130"/>
        <end position="196"/>
    </location>
</feature>
<dbReference type="KEGG" id="spe:Spro_4933"/>
<proteinExistence type="predicted"/>
<dbReference type="AlphaFoldDB" id="A8GLN5"/>